<evidence type="ECO:0000256" key="2">
    <source>
        <dbReference type="SAM" id="MobiDB-lite"/>
    </source>
</evidence>
<reference evidence="3 4" key="1">
    <citation type="submission" date="2019-10" db="EMBL/GenBank/DDBJ databases">
        <title>Complete genome sequence of Vibrio sp. strain THAF100, isolated from non-filtered water from the water column of tank 6 of a marine aquarium containing stony-coral fragments. Water maintained at 26 degree C.</title>
        <authorList>
            <person name="Ruckert C."/>
            <person name="Franco A."/>
            <person name="Kalinowski J."/>
            <person name="Glaeser S."/>
        </authorList>
    </citation>
    <scope>NUCLEOTIDE SEQUENCE [LARGE SCALE GENOMIC DNA]</scope>
    <source>
        <strain evidence="3 4">THAF100</strain>
    </source>
</reference>
<feature type="compositionally biased region" description="Polar residues" evidence="2">
    <location>
        <begin position="52"/>
        <end position="71"/>
    </location>
</feature>
<name>A0A5P9CN04_9VIBR</name>
<dbReference type="EMBL" id="CP045350">
    <property type="protein sequence ID" value="QFT27596.1"/>
    <property type="molecule type" value="Genomic_DNA"/>
</dbReference>
<keyword evidence="4" id="KW-1185">Reference proteome</keyword>
<accession>A0A5P9CN04</accession>
<proteinExistence type="predicted"/>
<feature type="coiled-coil region" evidence="1">
    <location>
        <begin position="109"/>
        <end position="136"/>
    </location>
</feature>
<protein>
    <submittedName>
        <fullName evidence="3">Uncharacterized protein</fullName>
    </submittedName>
</protein>
<feature type="region of interest" description="Disordered" evidence="2">
    <location>
        <begin position="52"/>
        <end position="73"/>
    </location>
</feature>
<sequence>MTKSLCKMNRKQIADGLSDIYRLVAEPKFVCRSCARCSADKAALCKPTSISTLSPHNAPDNQPASAAQDKSQVVKKVIEQAKQKANDKPNISPECLLEYTSTKEIKRAQKALKKQYKQQKQLLKLAKKKRKLLKREAKLIACLDVTQFSDLKKTSLQASNMH</sequence>
<keyword evidence="1" id="KW-0175">Coiled coil</keyword>
<dbReference type="Proteomes" id="UP000326936">
    <property type="component" value="Chromosome"/>
</dbReference>
<dbReference type="OrthoDB" id="5879506at2"/>
<evidence type="ECO:0000313" key="3">
    <source>
        <dbReference type="EMBL" id="QFT27596.1"/>
    </source>
</evidence>
<dbReference type="AlphaFoldDB" id="A0A5P9CN04"/>
<organism evidence="3 4">
    <name type="scientific">Vibrio aquimaris</name>
    <dbReference type="NCBI Taxonomy" id="2587862"/>
    <lineage>
        <taxon>Bacteria</taxon>
        <taxon>Pseudomonadati</taxon>
        <taxon>Pseudomonadota</taxon>
        <taxon>Gammaproteobacteria</taxon>
        <taxon>Vibrionales</taxon>
        <taxon>Vibrionaceae</taxon>
        <taxon>Vibrio</taxon>
    </lineage>
</organism>
<dbReference type="KEGG" id="vaq:FIV01_14480"/>
<gene>
    <name evidence="3" type="ORF">FIV01_14480</name>
</gene>
<dbReference type="RefSeq" id="WP_152431576.1">
    <property type="nucleotide sequence ID" value="NZ_CBCSDK010000014.1"/>
</dbReference>
<evidence type="ECO:0000313" key="4">
    <source>
        <dbReference type="Proteomes" id="UP000326936"/>
    </source>
</evidence>
<evidence type="ECO:0000256" key="1">
    <source>
        <dbReference type="SAM" id="Coils"/>
    </source>
</evidence>